<dbReference type="EMBL" id="PKPP01002214">
    <property type="protein sequence ID" value="PWA76849.1"/>
    <property type="molecule type" value="Genomic_DNA"/>
</dbReference>
<comment type="caution">
    <text evidence="1">The sequence shown here is derived from an EMBL/GenBank/DDBJ whole genome shotgun (WGS) entry which is preliminary data.</text>
</comment>
<dbReference type="Gene3D" id="1.20.140.30">
    <property type="entry name" value="MOB kinase activator"/>
    <property type="match status" value="1"/>
</dbReference>
<name>A0A2U1NTJ9_ARTAN</name>
<keyword evidence="2" id="KW-1185">Reference proteome</keyword>
<keyword evidence="1" id="KW-0418">Kinase</keyword>
<organism evidence="1 2">
    <name type="scientific">Artemisia annua</name>
    <name type="common">Sweet wormwood</name>
    <dbReference type="NCBI Taxonomy" id="35608"/>
    <lineage>
        <taxon>Eukaryota</taxon>
        <taxon>Viridiplantae</taxon>
        <taxon>Streptophyta</taxon>
        <taxon>Embryophyta</taxon>
        <taxon>Tracheophyta</taxon>
        <taxon>Spermatophyta</taxon>
        <taxon>Magnoliopsida</taxon>
        <taxon>eudicotyledons</taxon>
        <taxon>Gunneridae</taxon>
        <taxon>Pentapetalae</taxon>
        <taxon>asterids</taxon>
        <taxon>campanulids</taxon>
        <taxon>Asterales</taxon>
        <taxon>Asteraceae</taxon>
        <taxon>Asteroideae</taxon>
        <taxon>Anthemideae</taxon>
        <taxon>Artemisiinae</taxon>
        <taxon>Artemisia</taxon>
    </lineage>
</organism>
<reference evidence="1 2" key="1">
    <citation type="journal article" date="2018" name="Mol. Plant">
        <title>The genome of Artemisia annua provides insight into the evolution of Asteraceae family and artemisinin biosynthesis.</title>
        <authorList>
            <person name="Shen Q."/>
            <person name="Zhang L."/>
            <person name="Liao Z."/>
            <person name="Wang S."/>
            <person name="Yan T."/>
            <person name="Shi P."/>
            <person name="Liu M."/>
            <person name="Fu X."/>
            <person name="Pan Q."/>
            <person name="Wang Y."/>
            <person name="Lv Z."/>
            <person name="Lu X."/>
            <person name="Zhang F."/>
            <person name="Jiang W."/>
            <person name="Ma Y."/>
            <person name="Chen M."/>
            <person name="Hao X."/>
            <person name="Li L."/>
            <person name="Tang Y."/>
            <person name="Lv G."/>
            <person name="Zhou Y."/>
            <person name="Sun X."/>
            <person name="Brodelius P.E."/>
            <person name="Rose J.K.C."/>
            <person name="Tang K."/>
        </authorList>
    </citation>
    <scope>NUCLEOTIDE SEQUENCE [LARGE SCALE GENOMIC DNA]</scope>
    <source>
        <strain evidence="2">cv. Huhao1</strain>
        <tissue evidence="1">Leaf</tissue>
    </source>
</reference>
<proteinExistence type="predicted"/>
<accession>A0A2U1NTJ9</accession>
<evidence type="ECO:0000313" key="2">
    <source>
        <dbReference type="Proteomes" id="UP000245207"/>
    </source>
</evidence>
<evidence type="ECO:0000313" key="1">
    <source>
        <dbReference type="EMBL" id="PWA76849.1"/>
    </source>
</evidence>
<dbReference type="InterPro" id="IPR005301">
    <property type="entry name" value="MOB_kinase_act_fam"/>
</dbReference>
<dbReference type="AlphaFoldDB" id="A0A2U1NTJ9"/>
<dbReference type="OrthoDB" id="8170117at2759"/>
<sequence>MRLPPGKDLNEWLAINAVDFFNQVNLLYQLRHMCVLWCRCQSSIRYAPVVSPRGVASPIVSSNVAARVTVTQPMDTGLQRGVASPMVSSNVAARIVHKI</sequence>
<gene>
    <name evidence="1" type="ORF">CTI12_AA229480</name>
</gene>
<keyword evidence="1" id="KW-0808">Transferase</keyword>
<protein>
    <submittedName>
        <fullName evidence="1">MOB kinase activator-like 1A</fullName>
    </submittedName>
</protein>
<dbReference type="GO" id="GO:0016301">
    <property type="term" value="F:kinase activity"/>
    <property type="evidence" value="ECO:0007669"/>
    <property type="project" value="UniProtKB-KW"/>
</dbReference>
<dbReference type="SUPFAM" id="SSF101152">
    <property type="entry name" value="Mob1/phocein"/>
    <property type="match status" value="1"/>
</dbReference>
<dbReference type="Pfam" id="PF03637">
    <property type="entry name" value="Mob1_phocein"/>
    <property type="match status" value="1"/>
</dbReference>
<dbReference type="STRING" id="35608.A0A2U1NTJ9"/>
<dbReference type="Proteomes" id="UP000245207">
    <property type="component" value="Unassembled WGS sequence"/>
</dbReference>
<dbReference type="InterPro" id="IPR036703">
    <property type="entry name" value="MOB_kinase_act_sf"/>
</dbReference>